<keyword evidence="5 6" id="KW-0862">Zinc</keyword>
<keyword evidence="6" id="KW-0479">Metal-binding</keyword>
<evidence type="ECO:0000259" key="7">
    <source>
        <dbReference type="Pfam" id="PF04389"/>
    </source>
</evidence>
<dbReference type="GO" id="GO:0046872">
    <property type="term" value="F:metal ion binding"/>
    <property type="evidence" value="ECO:0007669"/>
    <property type="project" value="UniProtKB-KW"/>
</dbReference>
<keyword evidence="3 6" id="KW-0645">Protease</keyword>
<keyword evidence="6" id="KW-0732">Signal</keyword>
<dbReference type="STRING" id="578462.A0A0L0TA92"/>
<dbReference type="EMBL" id="GG745373">
    <property type="protein sequence ID" value="KNE71667.1"/>
    <property type="molecule type" value="Genomic_DNA"/>
</dbReference>
<dbReference type="AlphaFoldDB" id="A0A0L0TA92"/>
<accession>A0A0L0TA92</accession>
<dbReference type="PANTHER" id="PTHR12147:SF26">
    <property type="entry name" value="PEPTIDASE M28 DOMAIN-CONTAINING PROTEIN"/>
    <property type="match status" value="1"/>
</dbReference>
<dbReference type="VEuPathDB" id="FungiDB:AMAG_16221"/>
<evidence type="ECO:0000256" key="6">
    <source>
        <dbReference type="RuleBase" id="RU361240"/>
    </source>
</evidence>
<evidence type="ECO:0000256" key="1">
    <source>
        <dbReference type="ARBA" id="ARBA00001947"/>
    </source>
</evidence>
<keyword evidence="9" id="KW-1185">Reference proteome</keyword>
<evidence type="ECO:0000313" key="8">
    <source>
        <dbReference type="EMBL" id="KNE71667.1"/>
    </source>
</evidence>
<dbReference type="InterPro" id="IPR007484">
    <property type="entry name" value="Peptidase_M28"/>
</dbReference>
<dbReference type="OrthoDB" id="2214at2759"/>
<gene>
    <name evidence="8" type="ORF">AMAG_16221</name>
</gene>
<evidence type="ECO:0000256" key="2">
    <source>
        <dbReference type="ARBA" id="ARBA00005634"/>
    </source>
</evidence>
<reference evidence="8 9" key="1">
    <citation type="submission" date="2009-11" db="EMBL/GenBank/DDBJ databases">
        <title>Annotation of Allomyces macrogynus ATCC 38327.</title>
        <authorList>
            <consortium name="The Broad Institute Genome Sequencing Platform"/>
            <person name="Russ C."/>
            <person name="Cuomo C."/>
            <person name="Burger G."/>
            <person name="Gray M.W."/>
            <person name="Holland P.W.H."/>
            <person name="King N."/>
            <person name="Lang F.B.F."/>
            <person name="Roger A.J."/>
            <person name="Ruiz-Trillo I."/>
            <person name="Young S.K."/>
            <person name="Zeng Q."/>
            <person name="Gargeya S."/>
            <person name="Fitzgerald M."/>
            <person name="Haas B."/>
            <person name="Abouelleil A."/>
            <person name="Alvarado L."/>
            <person name="Arachchi H.M."/>
            <person name="Berlin A."/>
            <person name="Chapman S.B."/>
            <person name="Gearin G."/>
            <person name="Goldberg J."/>
            <person name="Griggs A."/>
            <person name="Gujja S."/>
            <person name="Hansen M."/>
            <person name="Heiman D."/>
            <person name="Howarth C."/>
            <person name="Larimer J."/>
            <person name="Lui A."/>
            <person name="MacDonald P.J.P."/>
            <person name="McCowen C."/>
            <person name="Montmayeur A."/>
            <person name="Murphy C."/>
            <person name="Neiman D."/>
            <person name="Pearson M."/>
            <person name="Priest M."/>
            <person name="Roberts A."/>
            <person name="Saif S."/>
            <person name="Shea T."/>
            <person name="Sisk P."/>
            <person name="Stolte C."/>
            <person name="Sykes S."/>
            <person name="Wortman J."/>
            <person name="Nusbaum C."/>
            <person name="Birren B."/>
        </authorList>
    </citation>
    <scope>NUCLEOTIDE SEQUENCE [LARGE SCALE GENOMIC DNA]</scope>
    <source>
        <strain evidence="8 9">ATCC 38327</strain>
    </source>
</reference>
<reference evidence="9" key="2">
    <citation type="submission" date="2009-11" db="EMBL/GenBank/DDBJ databases">
        <title>The Genome Sequence of Allomyces macrogynus strain ATCC 38327.</title>
        <authorList>
            <consortium name="The Broad Institute Genome Sequencing Platform"/>
            <person name="Russ C."/>
            <person name="Cuomo C."/>
            <person name="Shea T."/>
            <person name="Young S.K."/>
            <person name="Zeng Q."/>
            <person name="Koehrsen M."/>
            <person name="Haas B."/>
            <person name="Borodovsky M."/>
            <person name="Guigo R."/>
            <person name="Alvarado L."/>
            <person name="Berlin A."/>
            <person name="Borenstein D."/>
            <person name="Chen Z."/>
            <person name="Engels R."/>
            <person name="Freedman E."/>
            <person name="Gellesch M."/>
            <person name="Goldberg J."/>
            <person name="Griggs A."/>
            <person name="Gujja S."/>
            <person name="Heiman D."/>
            <person name="Hepburn T."/>
            <person name="Howarth C."/>
            <person name="Jen D."/>
            <person name="Larson L."/>
            <person name="Lewis B."/>
            <person name="Mehta T."/>
            <person name="Park D."/>
            <person name="Pearson M."/>
            <person name="Roberts A."/>
            <person name="Saif S."/>
            <person name="Shenoy N."/>
            <person name="Sisk P."/>
            <person name="Stolte C."/>
            <person name="Sykes S."/>
            <person name="Walk T."/>
            <person name="White J."/>
            <person name="Yandava C."/>
            <person name="Burger G."/>
            <person name="Gray M.W."/>
            <person name="Holland P.W.H."/>
            <person name="King N."/>
            <person name="Lang F.B.F."/>
            <person name="Roger A.J."/>
            <person name="Ruiz-Trillo I."/>
            <person name="Lander E."/>
            <person name="Nusbaum C."/>
        </authorList>
    </citation>
    <scope>NUCLEOTIDE SEQUENCE [LARGE SCALE GENOMIC DNA]</scope>
    <source>
        <strain evidence="9">ATCC 38327</strain>
    </source>
</reference>
<dbReference type="Proteomes" id="UP000054350">
    <property type="component" value="Unassembled WGS sequence"/>
</dbReference>
<name>A0A0L0TA92_ALLM3</name>
<dbReference type="GO" id="GO:0006508">
    <property type="term" value="P:proteolysis"/>
    <property type="evidence" value="ECO:0007669"/>
    <property type="project" value="UniProtKB-KW"/>
</dbReference>
<feature type="chain" id="PRO_5005394245" description="Peptide hydrolase" evidence="6">
    <location>
        <begin position="25"/>
        <end position="501"/>
    </location>
</feature>
<dbReference type="PANTHER" id="PTHR12147">
    <property type="entry name" value="METALLOPEPTIDASE M28 FAMILY MEMBER"/>
    <property type="match status" value="1"/>
</dbReference>
<dbReference type="eggNOG" id="KOG2195">
    <property type="taxonomic scope" value="Eukaryota"/>
</dbReference>
<dbReference type="Pfam" id="PF04389">
    <property type="entry name" value="Peptidase_M28"/>
    <property type="match status" value="1"/>
</dbReference>
<dbReference type="Gene3D" id="3.40.630.10">
    <property type="entry name" value="Zn peptidases"/>
    <property type="match status" value="1"/>
</dbReference>
<protein>
    <recommendedName>
        <fullName evidence="6">Peptide hydrolase</fullName>
        <ecNumber evidence="6">3.4.-.-</ecNumber>
    </recommendedName>
</protein>
<proteinExistence type="inferred from homology"/>
<evidence type="ECO:0000256" key="3">
    <source>
        <dbReference type="ARBA" id="ARBA00022670"/>
    </source>
</evidence>
<feature type="domain" description="Peptidase M28" evidence="7">
    <location>
        <begin position="287"/>
        <end position="490"/>
    </location>
</feature>
<organism evidence="8 9">
    <name type="scientific">Allomyces macrogynus (strain ATCC 38327)</name>
    <name type="common">Allomyces javanicus var. macrogynus</name>
    <dbReference type="NCBI Taxonomy" id="578462"/>
    <lineage>
        <taxon>Eukaryota</taxon>
        <taxon>Fungi</taxon>
        <taxon>Fungi incertae sedis</taxon>
        <taxon>Blastocladiomycota</taxon>
        <taxon>Blastocladiomycetes</taxon>
        <taxon>Blastocladiales</taxon>
        <taxon>Blastocladiaceae</taxon>
        <taxon>Allomyces</taxon>
    </lineage>
</organism>
<comment type="cofactor">
    <cofactor evidence="1">
        <name>Zn(2+)</name>
        <dbReference type="ChEBI" id="CHEBI:29105"/>
    </cofactor>
</comment>
<evidence type="ECO:0000313" key="9">
    <source>
        <dbReference type="Proteomes" id="UP000054350"/>
    </source>
</evidence>
<dbReference type="SUPFAM" id="SSF53187">
    <property type="entry name" value="Zn-dependent exopeptidases"/>
    <property type="match status" value="1"/>
</dbReference>
<dbReference type="GO" id="GO:0008235">
    <property type="term" value="F:metalloexopeptidase activity"/>
    <property type="evidence" value="ECO:0007669"/>
    <property type="project" value="InterPro"/>
</dbReference>
<dbReference type="InterPro" id="IPR045175">
    <property type="entry name" value="M28_fam"/>
</dbReference>
<evidence type="ECO:0000256" key="4">
    <source>
        <dbReference type="ARBA" id="ARBA00022801"/>
    </source>
</evidence>
<sequence length="501" mass="54266">MTRRRQFPLLALLLALAFLGLQYAAPTTARHAAAPLGIYGALGDQVAIALASPTQLLVNGLAISDVEPADTTLLVLEHVPIDGSGAPELVSAAAWHDQTVAALDQAAEQLASRSGTTSSLALQSGVETWTAAPHVRVVAASANRATLVVAVPKSRVAIAEGREVDLADLLPTAVLPNTRVTRVDADSAATTVRSAPVPDRLVEVLRKHKKPTRGDKRIRAMLKKTTIPEMRADVEWLTGEDPNSPLTTRHSLSEGHLVAAKWMREQMTQYGCDKVEFMEFRDEYGPNVICTIEGTDLPDEHVVLGAHLDSRGSVFLPYSRAPGGDDDGSGTAMILNFMRVLHSSKLRLRRTLKVISFAGEEQGLIGSKAYARAARERGDQITWMLQGDMLAFRKPGEPLQCGLPDRYMTPEANLVVRKVAEVYVPEVQVGSTSACCSDHQSFFENGFASTQIFERNGPIADPMYHNSGDLSRRVGYDYEQLQALARVALATTMVVAEIAEL</sequence>
<comment type="similarity">
    <text evidence="2">Belongs to the peptidase M28 family. M28B subfamily.</text>
</comment>
<evidence type="ECO:0000256" key="5">
    <source>
        <dbReference type="ARBA" id="ARBA00022833"/>
    </source>
</evidence>
<feature type="signal peptide" evidence="6">
    <location>
        <begin position="1"/>
        <end position="24"/>
    </location>
</feature>
<keyword evidence="4 6" id="KW-0378">Hydrolase</keyword>
<dbReference type="EC" id="3.4.-.-" evidence="6"/>